<dbReference type="PANTHER" id="PTHR12295:SF29">
    <property type="entry name" value="PROTEIN FURRY HOMOLOG"/>
    <property type="match status" value="1"/>
</dbReference>
<feature type="domain" description="Protein furry C-terminal" evidence="5">
    <location>
        <begin position="2633"/>
        <end position="2670"/>
    </location>
</feature>
<dbReference type="Pfam" id="PF14228">
    <property type="entry name" value="MOR2-PAG1_mid"/>
    <property type="match status" value="2"/>
</dbReference>
<feature type="compositionally biased region" description="Polar residues" evidence="1">
    <location>
        <begin position="2338"/>
        <end position="2350"/>
    </location>
</feature>
<feature type="compositionally biased region" description="Low complexity" evidence="1">
    <location>
        <begin position="1653"/>
        <end position="1671"/>
    </location>
</feature>
<feature type="region of interest" description="Disordered" evidence="1">
    <location>
        <begin position="1650"/>
        <end position="1692"/>
    </location>
</feature>
<dbReference type="Ensembl" id="ENSOMYT00000096531.2">
    <property type="protein sequence ID" value="ENSOMYP00000088643.2"/>
    <property type="gene ID" value="ENSOMYG00000040578.2"/>
</dbReference>
<evidence type="ECO:0000256" key="1">
    <source>
        <dbReference type="SAM" id="MobiDB-lite"/>
    </source>
</evidence>
<evidence type="ECO:0000259" key="5">
    <source>
        <dbReference type="Pfam" id="PF19421"/>
    </source>
</evidence>
<name>A0A8C7WEC0_ONCMY</name>
<feature type="compositionally biased region" description="Basic and acidic residues" evidence="1">
    <location>
        <begin position="1682"/>
        <end position="1692"/>
    </location>
</feature>
<dbReference type="InterPro" id="IPR039867">
    <property type="entry name" value="Furry/Tao3/Mor2"/>
</dbReference>
<dbReference type="GO" id="GO:0005938">
    <property type="term" value="C:cell cortex"/>
    <property type="evidence" value="ECO:0007669"/>
    <property type="project" value="TreeGrafter"/>
</dbReference>
<feature type="domain" description="Cell morphogenesis central region" evidence="4">
    <location>
        <begin position="1185"/>
        <end position="1256"/>
    </location>
</feature>
<evidence type="ECO:0000259" key="2">
    <source>
        <dbReference type="Pfam" id="PF14222"/>
    </source>
</evidence>
<dbReference type="Pfam" id="PF19421">
    <property type="entry name" value="Fry_C"/>
    <property type="match status" value="3"/>
</dbReference>
<dbReference type="GO" id="GO:0031175">
    <property type="term" value="P:neuron projection development"/>
    <property type="evidence" value="ECO:0007669"/>
    <property type="project" value="TreeGrafter"/>
</dbReference>
<dbReference type="GO" id="GO:0030427">
    <property type="term" value="C:site of polarized growth"/>
    <property type="evidence" value="ECO:0007669"/>
    <property type="project" value="TreeGrafter"/>
</dbReference>
<sequence>RLSNGALNWSSPVGTGYSKPPIPPVLSPQGDKGPPAMMPISIDPESRPGEYVLKSLFVNFTTLSERKIRIIMAEPLEKPLIKSLQRGEDPQFDQVITAMSSLAEYCLPSILRTLFDWYRRQNGLEDPESHEYRPRANTKSKNDEQHRDFLLERRDLAIDFIFSLVLIEVLKQMPLHPVLDCLVSEVINLAFKHFRYKEGYHGPNTGNMHIVADLYAEVIGVLAQAKFPAVKKKFMFELKELRQKEQSPYVVQSTISLIMGVKFFRIKMYPVEDFEASFHFMQDCAQYFLEVKDKDIKHALAGLFVEILVPVAAAVKNEVNVPCLRNFVESLYDTTLDLSSRKKHSLALYPLVTCLLCVSQKHFFLNKWTIFLNNCLSNIKSKDPKTARVALESLYRLLWVYMIRIKCESNTATQGRLNTIITTLFPKGSRSVVPRDMPLNIFVKMIQFIAQERLDFAMKEIIFDLMCVGKPAKAFSLNPERMNIGLRAFLVIADKLQQKDGEPPMPNTGATLPSGNTLRVKKTYLSKTLTDDEAKVIGMSLYYSQVRKAIDNSLRHLDKEVGRCLMMTNVQMLNKEPEDMITGERKPKIDMFRTCVAAIPRILPDGMSKPELIDLLSRLTIHMDDELRLIAQNSLQSLLVDLPEWRDDVLFGFTNFLLREVQDSHQALLDNSLRLLLQLLTQWRLALSIGCQTFPYCSYSVLHAMEGLALLLLCSCQLTTRKLAMAILREIRCLFLAIGQAEDDDKPMIEVMDQLSLTVLESFVHVAASDTATLPLGHQVDLQWLLEWNSMLVNSHYDIRSPSHVWIFAQSVKDPWVLCLYSLLRQDHLPKHCPTALSYTWSYVFTRMQLLMPLVDPTNPVYTKKTSSTSGGGDSYVTLWRNYLILCFGVAKPSIMSPGQLRAYTPEITATTPDGSINYDNKVIWTPSVAWLLKQLVPLMRTESIELTESLVLGFGRTNSLVFRSALLMDLSFPPFLSLSLSLAHSPSLFLSQNKKRRERRDLLRLQLLRIFELLADSGVISDSTNGALERDTLALGALFLEYVDLTRMLLEAENDKELEILKDIRAHFSAMVANLIQCVPVHHRRFLFPQQSLRHHLFILFSQWAGPFSVMFTPLDRYSDRNHQITRYQYCALKAMSAVLCCGPVFDNVGLSPDGYLYKWLDNILACQDLQVRQLGCEVVILLLELNADQANLFNWAVDRCFTGSYQLASGCFKAIATICGSRNYPCDIVTLLNLVLFKASDTSREMYEISMQLIIFVHKYHNKILEGVTFQRFPSTHPNGRQIMLTYLLPWLSNIELMDSCLLPPVSSPCSPEEETPDRTGTTAGQVPQHTLRGMGWGSLLATSLVLNNLMFMTAKYGDDVPGPEMENVWNALASNDRWTNNLRTTLQFLISLCGVSSDTSLLPYVSKVVIYLCRNNTIQTMEELLFELQQTDPVNPVVQHCDNPPFYCFAATSKTSTATSGIGRDTHTDKRTNTQTRIKTNTDKHTNKHTVVETNQPLPLPMPVNGGCWAPLVDYLPETITPKGPLHRYTHSYLFYTVIIADFYQGCQTFWTPLYLLSLYYDVFFSPTGMDHYRPEVFEHSKRLLLHLLITLSCNRSFQNIASVLLQTREVNSSKTLTSKSSYQPEYFTTTGSTQYRIDSWGQASPVPDSGLSSSSTSSSLSLGGSTSNLPHISSQEAEELKSPSETDEKTNKLIEFLTTRACGPMWCHEAISPKNQTSKSTEQLVNFLRYVVSVFKESKSDFHLEQQLSDIALQMGLCSLSRHYAGRSFQVVRGLRQPLSAHAVFDLLSRLVEVVGEHGEEVQGYVMEVLLTLESVVDNLAECLKNNDLMAILNRLGGATRGIYWDRKAKINKRIALLRSPSSSKEPLSDPANVNHPSNLLATIFWVAVSLMESDFEFEYQMSLRLLLKLLAHVALDKQENRERLEKLQGQLRWSGFAGLQQLLLKGFTSTSTTDLTLHIFCQLTPVSRVPVVDTSQAIGFPLNVLCLLPHLVQNFDGPSQFCKDVAQRIAQVCLEEKNSKLSNLAHVMTLYKTHSYTRNCFSWVNVVCRYLHEAFSEITLNMVTYMAELLEKGLPSMQQTLLQIIYSLLSHMDLSVIQAKPFNMEVLKTIEKFVQTAHWREALNILKLVVSRSASLVQPTSPHSELAHLDLQVWERSSKALPGKTLDFTFDISETPVIGRRYEELQGSPGREGKSRAIAVTCSTSSTSSGSTSNNVLVPVSWKIPQSSQVSVTLSPSSPTVSQVIFSSCGELDLIDLQPSLVSSEEGTQEQDNNMDDTTSEQQFRVFRDFDFLDVELEEGEGETMDSFNWGVRRRSMDSLDRSDMVPLDDSELSSSTPSLGQFTHQDSEESSEEESITASQILSHSQIVNLSPTEEVNQLDSLYTSVDNSAADPPLPPLHTRTSSFEVSLAENSMSRVNKDFRVSEIWAPTHSYSSHQCCQIIQLYPILSQFDFSDKLFWSAAISSCVCLVYPISLGEEERDELMESRSSLPPSPFFSAILAAFQPAVCDDADEAWRRHINQLVSDSDGSCAIYTFQVFSSFFQSIQSKFCSLTCDAAGYLGDGLRGIGSKFLRSSQMLTSCSECPTLFIDADTVISYGLLEKIKFSVLELQEYLDTYNSRKEAAIAQLELCQRLYKLHFQLLLLFQSYCKLIGQVHFISSVPEVRLLGVRVWPSDIFGSSSEDETQTLLNIYFRYQTLGQMGTFALVGSKQDLSEICVKLMELNGEIRDMIRRAQGYRAITTFLPDSGVSGSSL</sequence>
<reference evidence="6" key="1">
    <citation type="submission" date="2020-07" db="EMBL/GenBank/DDBJ databases">
        <title>A long reads based de novo assembly of the rainbow trout Arlee double haploid line genome.</title>
        <authorList>
            <person name="Gao G."/>
            <person name="Palti Y."/>
        </authorList>
    </citation>
    <scope>NUCLEOTIDE SEQUENCE [LARGE SCALE GENOMIC DNA]</scope>
</reference>
<organism evidence="6 7">
    <name type="scientific">Oncorhynchus mykiss</name>
    <name type="common">Rainbow trout</name>
    <name type="synonym">Salmo gairdneri</name>
    <dbReference type="NCBI Taxonomy" id="8022"/>
    <lineage>
        <taxon>Eukaryota</taxon>
        <taxon>Metazoa</taxon>
        <taxon>Chordata</taxon>
        <taxon>Craniata</taxon>
        <taxon>Vertebrata</taxon>
        <taxon>Euteleostomi</taxon>
        <taxon>Actinopterygii</taxon>
        <taxon>Neopterygii</taxon>
        <taxon>Teleostei</taxon>
        <taxon>Protacanthopterygii</taxon>
        <taxon>Salmoniformes</taxon>
        <taxon>Salmonidae</taxon>
        <taxon>Salmoninae</taxon>
        <taxon>Oncorhynchus</taxon>
    </lineage>
</organism>
<dbReference type="InterPro" id="IPR025614">
    <property type="entry name" value="Cell_morpho_N"/>
</dbReference>
<dbReference type="InterPro" id="IPR029473">
    <property type="entry name" value="MOR2-PAG1_mid"/>
</dbReference>
<dbReference type="Proteomes" id="UP000694395">
    <property type="component" value="Chromosome 27"/>
</dbReference>
<dbReference type="Pfam" id="PF14222">
    <property type="entry name" value="MOR2-PAG1_N"/>
    <property type="match status" value="1"/>
</dbReference>
<feature type="domain" description="Cell morphogenesis protein N-terminal" evidence="2">
    <location>
        <begin position="152"/>
        <end position="683"/>
    </location>
</feature>
<protein>
    <submittedName>
        <fullName evidence="6">Furry homolog a (Drosophila)</fullName>
    </submittedName>
</protein>
<feature type="region of interest" description="Disordered" evidence="1">
    <location>
        <begin position="1"/>
        <end position="35"/>
    </location>
</feature>
<proteinExistence type="predicted"/>
<reference evidence="6" key="3">
    <citation type="submission" date="2025-09" db="UniProtKB">
        <authorList>
            <consortium name="Ensembl"/>
        </authorList>
    </citation>
    <scope>IDENTIFICATION</scope>
</reference>
<feature type="domain" description="Cell morphogenesis protein C-terminal" evidence="3">
    <location>
        <begin position="1886"/>
        <end position="2138"/>
    </location>
</feature>
<evidence type="ECO:0000259" key="3">
    <source>
        <dbReference type="Pfam" id="PF14225"/>
    </source>
</evidence>
<feature type="compositionally biased region" description="Polar residues" evidence="1">
    <location>
        <begin position="1"/>
        <end position="13"/>
    </location>
</feature>
<evidence type="ECO:0000259" key="4">
    <source>
        <dbReference type="Pfam" id="PF14228"/>
    </source>
</evidence>
<evidence type="ECO:0000313" key="7">
    <source>
        <dbReference type="Proteomes" id="UP000694395"/>
    </source>
</evidence>
<feature type="region of interest" description="Disordered" evidence="1">
    <location>
        <begin position="2328"/>
        <end position="2360"/>
    </location>
</feature>
<dbReference type="InterPro" id="IPR025481">
    <property type="entry name" value="Cell_Morphogen_C"/>
</dbReference>
<dbReference type="Pfam" id="PF14225">
    <property type="entry name" value="MOR2-PAG1_C"/>
    <property type="match status" value="1"/>
</dbReference>
<dbReference type="GO" id="GO:0000902">
    <property type="term" value="P:cell morphogenesis"/>
    <property type="evidence" value="ECO:0007669"/>
    <property type="project" value="InterPro"/>
</dbReference>
<feature type="domain" description="Protein furry C-terminal" evidence="5">
    <location>
        <begin position="2676"/>
        <end position="2760"/>
    </location>
</feature>
<dbReference type="InterPro" id="IPR045842">
    <property type="entry name" value="Fry_C"/>
</dbReference>
<evidence type="ECO:0000313" key="6">
    <source>
        <dbReference type="Ensembl" id="ENSOMYP00000088643.2"/>
    </source>
</evidence>
<keyword evidence="7" id="KW-1185">Reference proteome</keyword>
<feature type="domain" description="Cell morphogenesis central region" evidence="4">
    <location>
        <begin position="1688"/>
        <end position="1801"/>
    </location>
</feature>
<feature type="domain" description="Protein furry C-terminal" evidence="5">
    <location>
        <begin position="2162"/>
        <end position="2632"/>
    </location>
</feature>
<dbReference type="GeneTree" id="ENSGT00610000086058"/>
<reference evidence="6" key="2">
    <citation type="submission" date="2025-08" db="UniProtKB">
        <authorList>
            <consortium name="Ensembl"/>
        </authorList>
    </citation>
    <scope>IDENTIFICATION</scope>
</reference>
<feature type="compositionally biased region" description="Polar residues" evidence="1">
    <location>
        <begin position="1321"/>
        <end position="1330"/>
    </location>
</feature>
<accession>A0A8C7WEC0</accession>
<feature type="region of interest" description="Disordered" evidence="1">
    <location>
        <begin position="1310"/>
        <end position="1330"/>
    </location>
</feature>
<dbReference type="PANTHER" id="PTHR12295">
    <property type="entry name" value="FURRY-RELATED"/>
    <property type="match status" value="1"/>
</dbReference>